<dbReference type="EMBL" id="JBICZW010000003">
    <property type="protein sequence ID" value="MFG3188627.1"/>
    <property type="molecule type" value="Genomic_DNA"/>
</dbReference>
<keyword evidence="1" id="KW-0418">Kinase</keyword>
<gene>
    <name evidence="4" type="ORF">ACGFYS_06775</name>
</gene>
<dbReference type="InterPro" id="IPR050267">
    <property type="entry name" value="Anti-sigma-factor_SerPK"/>
</dbReference>
<dbReference type="Proteomes" id="UP001604282">
    <property type="component" value="Unassembled WGS sequence"/>
</dbReference>
<accession>A0ABW7BQB7</accession>
<proteinExistence type="predicted"/>
<evidence type="ECO:0000256" key="1">
    <source>
        <dbReference type="ARBA" id="ARBA00022527"/>
    </source>
</evidence>
<name>A0ABW7BQB7_9ACTN</name>
<keyword evidence="1" id="KW-0808">Transferase</keyword>
<feature type="compositionally biased region" description="Pro residues" evidence="2">
    <location>
        <begin position="15"/>
        <end position="29"/>
    </location>
</feature>
<keyword evidence="4" id="KW-0547">Nucleotide-binding</keyword>
<dbReference type="InterPro" id="IPR003594">
    <property type="entry name" value="HATPase_dom"/>
</dbReference>
<dbReference type="GO" id="GO:0005524">
    <property type="term" value="F:ATP binding"/>
    <property type="evidence" value="ECO:0007669"/>
    <property type="project" value="UniProtKB-KW"/>
</dbReference>
<dbReference type="InterPro" id="IPR036890">
    <property type="entry name" value="HATPase_C_sf"/>
</dbReference>
<reference evidence="4 5" key="1">
    <citation type="submission" date="2024-10" db="EMBL/GenBank/DDBJ databases">
        <title>The Natural Products Discovery Center: Release of the First 8490 Sequenced Strains for Exploring Actinobacteria Biosynthetic Diversity.</title>
        <authorList>
            <person name="Kalkreuter E."/>
            <person name="Kautsar S.A."/>
            <person name="Yang D."/>
            <person name="Bader C.D."/>
            <person name="Teijaro C.N."/>
            <person name="Fluegel L."/>
            <person name="Davis C.M."/>
            <person name="Simpson J.R."/>
            <person name="Lauterbach L."/>
            <person name="Steele A.D."/>
            <person name="Gui C."/>
            <person name="Meng S."/>
            <person name="Li G."/>
            <person name="Viehrig K."/>
            <person name="Ye F."/>
            <person name="Su P."/>
            <person name="Kiefer A.F."/>
            <person name="Nichols A."/>
            <person name="Cepeda A.J."/>
            <person name="Yan W."/>
            <person name="Fan B."/>
            <person name="Jiang Y."/>
            <person name="Adhikari A."/>
            <person name="Zheng C.-J."/>
            <person name="Schuster L."/>
            <person name="Cowan T.M."/>
            <person name="Smanski M.J."/>
            <person name="Chevrette M.G."/>
            <person name="De Carvalho L.P.S."/>
            <person name="Shen B."/>
        </authorList>
    </citation>
    <scope>NUCLEOTIDE SEQUENCE [LARGE SCALE GENOMIC DNA]</scope>
    <source>
        <strain evidence="4 5">NPDC048229</strain>
    </source>
</reference>
<keyword evidence="5" id="KW-1185">Reference proteome</keyword>
<organism evidence="4 5">
    <name type="scientific">Streptomyces omiyaensis</name>
    <dbReference type="NCBI Taxonomy" id="68247"/>
    <lineage>
        <taxon>Bacteria</taxon>
        <taxon>Bacillati</taxon>
        <taxon>Actinomycetota</taxon>
        <taxon>Actinomycetes</taxon>
        <taxon>Kitasatosporales</taxon>
        <taxon>Streptomycetaceae</taxon>
        <taxon>Streptomyces</taxon>
    </lineage>
</organism>
<protein>
    <submittedName>
        <fullName evidence="4">ATP-binding protein</fullName>
    </submittedName>
</protein>
<dbReference type="PANTHER" id="PTHR35526">
    <property type="entry name" value="ANTI-SIGMA-F FACTOR RSBW-RELATED"/>
    <property type="match status" value="1"/>
</dbReference>
<evidence type="ECO:0000259" key="3">
    <source>
        <dbReference type="Pfam" id="PF13581"/>
    </source>
</evidence>
<comment type="caution">
    <text evidence="4">The sequence shown here is derived from an EMBL/GenBank/DDBJ whole genome shotgun (WGS) entry which is preliminary data.</text>
</comment>
<sequence>MAIDFSTAPAGPVAPCAPGPGDPAEPAGPVPAAIGVPAELGELDRIARFTLDLGRRAGLPPAELYRLRLAADELATNIVMHGYRGTPGCILVDGGIEPGRVWIRFTDDAPAFDPRQGLRAPELDVPLADRKVGGLGVFLALTAVDTFDYALVAGRNVCTLAIARHDNG</sequence>
<dbReference type="Gene3D" id="3.30.565.10">
    <property type="entry name" value="Histidine kinase-like ATPase, C-terminal domain"/>
    <property type="match status" value="1"/>
</dbReference>
<dbReference type="PANTHER" id="PTHR35526:SF6">
    <property type="entry name" value="SLR1861 PROTEIN"/>
    <property type="match status" value="1"/>
</dbReference>
<dbReference type="Pfam" id="PF13581">
    <property type="entry name" value="HATPase_c_2"/>
    <property type="match status" value="1"/>
</dbReference>
<dbReference type="CDD" id="cd16936">
    <property type="entry name" value="HATPase_RsbW-like"/>
    <property type="match status" value="1"/>
</dbReference>
<dbReference type="SUPFAM" id="SSF55874">
    <property type="entry name" value="ATPase domain of HSP90 chaperone/DNA topoisomerase II/histidine kinase"/>
    <property type="match status" value="1"/>
</dbReference>
<feature type="domain" description="Histidine kinase/HSP90-like ATPase" evidence="3">
    <location>
        <begin position="36"/>
        <end position="160"/>
    </location>
</feature>
<evidence type="ECO:0000313" key="4">
    <source>
        <dbReference type="EMBL" id="MFG3188627.1"/>
    </source>
</evidence>
<dbReference type="RefSeq" id="WP_229883230.1">
    <property type="nucleotide sequence ID" value="NZ_BMVV01000001.1"/>
</dbReference>
<keyword evidence="4" id="KW-0067">ATP-binding</keyword>
<evidence type="ECO:0000256" key="2">
    <source>
        <dbReference type="SAM" id="MobiDB-lite"/>
    </source>
</evidence>
<keyword evidence="1" id="KW-0723">Serine/threonine-protein kinase</keyword>
<feature type="region of interest" description="Disordered" evidence="2">
    <location>
        <begin position="1"/>
        <end position="32"/>
    </location>
</feature>
<evidence type="ECO:0000313" key="5">
    <source>
        <dbReference type="Proteomes" id="UP001604282"/>
    </source>
</evidence>